<dbReference type="RefSeq" id="WP_009489783.1">
    <property type="nucleotide sequence ID" value="NZ_CP141050.1"/>
</dbReference>
<proteinExistence type="predicted"/>
<evidence type="ECO:0000259" key="1">
    <source>
        <dbReference type="Pfam" id="PF00248"/>
    </source>
</evidence>
<evidence type="ECO:0000313" key="3">
    <source>
        <dbReference type="Proteomes" id="UP000003947"/>
    </source>
</evidence>
<dbReference type="SUPFAM" id="SSF51430">
    <property type="entry name" value="NAD(P)-linked oxidoreductase"/>
    <property type="match status" value="1"/>
</dbReference>
<organism evidence="2 3">
    <name type="scientific">Microvirga lotononidis</name>
    <dbReference type="NCBI Taxonomy" id="864069"/>
    <lineage>
        <taxon>Bacteria</taxon>
        <taxon>Pseudomonadati</taxon>
        <taxon>Pseudomonadota</taxon>
        <taxon>Alphaproteobacteria</taxon>
        <taxon>Hyphomicrobiales</taxon>
        <taxon>Methylobacteriaceae</taxon>
        <taxon>Microvirga</taxon>
    </lineage>
</organism>
<accession>I4Z258</accession>
<dbReference type="HOGENOM" id="CLU_023205_5_0_5"/>
<dbReference type="InterPro" id="IPR036812">
    <property type="entry name" value="NAD(P)_OxRdtase_dom_sf"/>
</dbReference>
<dbReference type="GO" id="GO:0016491">
    <property type="term" value="F:oxidoreductase activity"/>
    <property type="evidence" value="ECO:0007669"/>
    <property type="project" value="InterPro"/>
</dbReference>
<dbReference type="STRING" id="864069.MicloDRAFT_00011050"/>
<dbReference type="InterPro" id="IPR020471">
    <property type="entry name" value="AKR"/>
</dbReference>
<dbReference type="Gene3D" id="3.20.20.100">
    <property type="entry name" value="NADP-dependent oxidoreductase domain"/>
    <property type="match status" value="1"/>
</dbReference>
<dbReference type="OrthoDB" id="9768851at2"/>
<feature type="domain" description="NADP-dependent oxidoreductase" evidence="1">
    <location>
        <begin position="19"/>
        <end position="325"/>
    </location>
</feature>
<keyword evidence="3" id="KW-1185">Reference proteome</keyword>
<gene>
    <name evidence="2" type="ORF">MicloDRAFT_00011050</name>
</gene>
<sequence length="341" mass="37212">MKATDRRLLGSTGMECTVLGFGTSPIGNLFRAIPEQEAQAMLDRAWDTGLRVFDTSPAYGNGLSELRTGHSLRKRPREEFLLATKVGRLLKPTREPVDGGRCVDIPPFRLVLDYGYDAAMRSVEDSLQRLGASHIDVALIHDVDTPNFGPELQKVHFKTAMDGAFRALSDLRSQGVVGAVGLGVNEWQVCYDALGHGDFDCFLLAGRYTLLEQEPIEKFLPLCLERNVSLLIGGAFNGGILATGPAPGAKYNYKPAPEAIQERTARIKAVCDRYHVALPAVALQFPLGHPSVASVLLGTRTVSQLDLNIGWFETPVPADLWEELKREGLLHTEAPAPRLAA</sequence>
<dbReference type="Pfam" id="PF00248">
    <property type="entry name" value="Aldo_ket_red"/>
    <property type="match status" value="1"/>
</dbReference>
<dbReference type="GO" id="GO:0005829">
    <property type="term" value="C:cytosol"/>
    <property type="evidence" value="ECO:0007669"/>
    <property type="project" value="TreeGrafter"/>
</dbReference>
<dbReference type="InterPro" id="IPR023210">
    <property type="entry name" value="NADP_OxRdtase_dom"/>
</dbReference>
<evidence type="ECO:0000313" key="2">
    <source>
        <dbReference type="EMBL" id="EIM30300.1"/>
    </source>
</evidence>
<reference evidence="2 3" key="1">
    <citation type="submission" date="2012-02" db="EMBL/GenBank/DDBJ databases">
        <title>Improved High-Quality Draft sequence of Microvirga sp. WSM3557.</title>
        <authorList>
            <consortium name="US DOE Joint Genome Institute"/>
            <person name="Lucas S."/>
            <person name="Han J."/>
            <person name="Lapidus A."/>
            <person name="Cheng J.-F."/>
            <person name="Goodwin L."/>
            <person name="Pitluck S."/>
            <person name="Peters L."/>
            <person name="Zhang X."/>
            <person name="Detter J.C."/>
            <person name="Han C."/>
            <person name="Tapia R."/>
            <person name="Land M."/>
            <person name="Hauser L."/>
            <person name="Kyrpides N."/>
            <person name="Ivanova N."/>
            <person name="Pagani I."/>
            <person name="Brau L."/>
            <person name="Yates R."/>
            <person name="O'Hara G."/>
            <person name="Rui T."/>
            <person name="Howieson J."/>
            <person name="Reeve W."/>
            <person name="Woyke T."/>
        </authorList>
    </citation>
    <scope>NUCLEOTIDE SEQUENCE [LARGE SCALE GENOMIC DNA]</scope>
    <source>
        <strain evidence="2 3">WSM3557</strain>
    </source>
</reference>
<dbReference type="PATRIC" id="fig|864069.3.peg.1228"/>
<dbReference type="EMBL" id="JH660639">
    <property type="protein sequence ID" value="EIM30300.1"/>
    <property type="molecule type" value="Genomic_DNA"/>
</dbReference>
<protein>
    <submittedName>
        <fullName evidence="2">Putative oxidoreductase, aryl-alcohol dehydrogenase like protein</fullName>
    </submittedName>
</protein>
<dbReference type="AlphaFoldDB" id="I4Z258"/>
<dbReference type="PANTHER" id="PTHR42686">
    <property type="entry name" value="GH17980P-RELATED"/>
    <property type="match status" value="1"/>
</dbReference>
<dbReference type="PANTHER" id="PTHR42686:SF1">
    <property type="entry name" value="GH17980P-RELATED"/>
    <property type="match status" value="1"/>
</dbReference>
<dbReference type="eggNOG" id="COG0667">
    <property type="taxonomic scope" value="Bacteria"/>
</dbReference>
<name>I4Z258_9HYPH</name>
<dbReference type="Proteomes" id="UP000003947">
    <property type="component" value="Unassembled WGS sequence"/>
</dbReference>